<accession>A0A6G1S9F0</accession>
<dbReference type="GO" id="GO:0043021">
    <property type="term" value="F:ribonucleoprotein complex binding"/>
    <property type="evidence" value="ECO:0007669"/>
    <property type="project" value="UniProtKB-UniRule"/>
</dbReference>
<dbReference type="PANTHER" id="PTHR17605">
    <property type="entry name" value="RIBOSOME BIOGENESIS PROTEIN BOP1 BLOCK OF PROLIFERATION 1 PROTEIN"/>
    <property type="match status" value="1"/>
</dbReference>
<dbReference type="GO" id="GO:0070545">
    <property type="term" value="C:PeBoW complex"/>
    <property type="evidence" value="ECO:0007669"/>
    <property type="project" value="TreeGrafter"/>
</dbReference>
<evidence type="ECO:0000256" key="2">
    <source>
        <dbReference type="ARBA" id="ARBA00022552"/>
    </source>
</evidence>
<comment type="similarity">
    <text evidence="6">Belongs to the WD repeat BOP1/ERB1 family.</text>
</comment>
<evidence type="ECO:0000256" key="7">
    <source>
        <dbReference type="PROSITE-ProRule" id="PRU00221"/>
    </source>
</evidence>
<dbReference type="InterPro" id="IPR015943">
    <property type="entry name" value="WD40/YVTN_repeat-like_dom_sf"/>
</dbReference>
<evidence type="ECO:0000256" key="1">
    <source>
        <dbReference type="ARBA" id="ARBA00022517"/>
    </source>
</evidence>
<keyword evidence="5 6" id="KW-0539">Nucleus</keyword>
<dbReference type="InterPro" id="IPR012953">
    <property type="entry name" value="BOP1_N_dom"/>
</dbReference>
<dbReference type="PROSITE" id="PS50082">
    <property type="entry name" value="WD_REPEATS_2"/>
    <property type="match status" value="1"/>
</dbReference>
<dbReference type="Pfam" id="PF00400">
    <property type="entry name" value="WD40"/>
    <property type="match status" value="3"/>
</dbReference>
<evidence type="ECO:0000256" key="3">
    <source>
        <dbReference type="ARBA" id="ARBA00022574"/>
    </source>
</evidence>
<dbReference type="GO" id="GO:0030687">
    <property type="term" value="C:preribosome, large subunit precursor"/>
    <property type="evidence" value="ECO:0007669"/>
    <property type="project" value="UniProtKB-UniRule"/>
</dbReference>
<dbReference type="PROSITE" id="PS00678">
    <property type="entry name" value="WD_REPEATS_1"/>
    <property type="match status" value="1"/>
</dbReference>
<keyword evidence="4" id="KW-0677">Repeat</keyword>
<dbReference type="Gene3D" id="2.130.10.10">
    <property type="entry name" value="YVTN repeat-like/Quinoprotein amine dehydrogenase"/>
    <property type="match status" value="1"/>
</dbReference>
<keyword evidence="1 6" id="KW-0690">Ribosome biogenesis</keyword>
<dbReference type="PANTHER" id="PTHR17605:SF0">
    <property type="entry name" value="RIBOSOME BIOGENESIS PROTEIN BOP1"/>
    <property type="match status" value="1"/>
</dbReference>
<dbReference type="EMBL" id="GGYP01002157">
    <property type="protein sequence ID" value="MDE46928.1"/>
    <property type="molecule type" value="Transcribed_RNA"/>
</dbReference>
<dbReference type="GO" id="GO:0005654">
    <property type="term" value="C:nucleoplasm"/>
    <property type="evidence" value="ECO:0007669"/>
    <property type="project" value="UniProtKB-SubCell"/>
</dbReference>
<dbReference type="GO" id="GO:0000463">
    <property type="term" value="P:maturation of LSU-rRNA from tricistronic rRNA transcript (SSU-rRNA, 5.8S rRNA, LSU-rRNA)"/>
    <property type="evidence" value="ECO:0007669"/>
    <property type="project" value="UniProtKB-UniRule"/>
</dbReference>
<dbReference type="EMBL" id="GGYP01002026">
    <property type="protein sequence ID" value="MDE46797.1"/>
    <property type="molecule type" value="Transcribed_RNA"/>
</dbReference>
<dbReference type="HAMAP" id="MF_03027">
    <property type="entry name" value="BOP1"/>
    <property type="match status" value="1"/>
</dbReference>
<dbReference type="InterPro" id="IPR036322">
    <property type="entry name" value="WD40_repeat_dom_sf"/>
</dbReference>
<keyword evidence="2 6" id="KW-0698">rRNA processing</keyword>
<evidence type="ECO:0000259" key="9">
    <source>
        <dbReference type="SMART" id="SM01035"/>
    </source>
</evidence>
<dbReference type="SMART" id="SM01035">
    <property type="entry name" value="BOP1NT"/>
    <property type="match status" value="1"/>
</dbReference>
<evidence type="ECO:0000256" key="5">
    <source>
        <dbReference type="ARBA" id="ARBA00023242"/>
    </source>
</evidence>
<evidence type="ECO:0000256" key="8">
    <source>
        <dbReference type="SAM" id="MobiDB-lite"/>
    </source>
</evidence>
<feature type="domain" description="BOP1 N-terminal" evidence="9">
    <location>
        <begin position="34"/>
        <end position="278"/>
    </location>
</feature>
<protein>
    <recommendedName>
        <fullName evidence="6">Ribosome biogenesis protein BOP1 homolog</fullName>
    </recommendedName>
</protein>
<dbReference type="FunFam" id="2.130.10.10:FF:000576">
    <property type="entry name" value="Ribosome biogenesis protein ERB1"/>
    <property type="match status" value="1"/>
</dbReference>
<reference evidence="10" key="1">
    <citation type="submission" date="2018-10" db="EMBL/GenBank/DDBJ databases">
        <title>Transcriptome assembly of Aceria tosichella (Wheat curl mite) Type 2.</title>
        <authorList>
            <person name="Scully E.D."/>
            <person name="Geib S.M."/>
            <person name="Palmer N.A."/>
            <person name="Gupta A.K."/>
            <person name="Sarath G."/>
            <person name="Tatineni S."/>
        </authorList>
    </citation>
    <scope>NUCLEOTIDE SEQUENCE</scope>
    <source>
        <strain evidence="10">LincolnNE</strain>
    </source>
</reference>
<comment type="subcellular location">
    <subcellularLocation>
        <location evidence="6">Nucleus</location>
        <location evidence="6">Nucleolus</location>
    </subcellularLocation>
    <subcellularLocation>
        <location evidence="6">Nucleus</location>
        <location evidence="6">Nucleoplasm</location>
    </subcellularLocation>
</comment>
<feature type="region of interest" description="Disordered" evidence="8">
    <location>
        <begin position="388"/>
        <end position="430"/>
    </location>
</feature>
<evidence type="ECO:0000313" key="10">
    <source>
        <dbReference type="EMBL" id="MDE46797.1"/>
    </source>
</evidence>
<feature type="compositionally biased region" description="Polar residues" evidence="8">
    <location>
        <begin position="417"/>
        <end position="426"/>
    </location>
</feature>
<comment type="function">
    <text evidence="6">Required for maturation of ribosomal RNAs and formation of the large ribosomal subunit.</text>
</comment>
<dbReference type="AlphaFoldDB" id="A0A6G1S9F0"/>
<feature type="repeat" description="WD" evidence="7">
    <location>
        <begin position="285"/>
        <end position="326"/>
    </location>
</feature>
<dbReference type="InterPro" id="IPR019775">
    <property type="entry name" value="WD40_repeat_CS"/>
</dbReference>
<keyword evidence="3 7" id="KW-0853">WD repeat</keyword>
<dbReference type="Pfam" id="PF08145">
    <property type="entry name" value="BOP1NT"/>
    <property type="match status" value="1"/>
</dbReference>
<gene>
    <name evidence="10" type="primary">bop1-a_0</name>
    <name evidence="11" type="synonym">bop1-a_1</name>
    <name evidence="11" type="ORF">g.13925</name>
    <name evidence="10" type="ORF">g.13927</name>
</gene>
<dbReference type="InterPro" id="IPR001680">
    <property type="entry name" value="WD40_rpt"/>
</dbReference>
<dbReference type="GO" id="GO:0000466">
    <property type="term" value="P:maturation of 5.8S rRNA from tricistronic rRNA transcript (SSU-rRNA, 5.8S rRNA, LSU-rRNA)"/>
    <property type="evidence" value="ECO:0007669"/>
    <property type="project" value="UniProtKB-UniRule"/>
</dbReference>
<evidence type="ECO:0000313" key="11">
    <source>
        <dbReference type="EMBL" id="MDE46928.1"/>
    </source>
</evidence>
<dbReference type="SUPFAM" id="SSF50978">
    <property type="entry name" value="WD40 repeat-like"/>
    <property type="match status" value="1"/>
</dbReference>
<dbReference type="SMART" id="SM00320">
    <property type="entry name" value="WD40"/>
    <property type="match status" value="6"/>
</dbReference>
<evidence type="ECO:0000256" key="4">
    <source>
        <dbReference type="ARBA" id="ARBA00022737"/>
    </source>
</evidence>
<evidence type="ECO:0000256" key="6">
    <source>
        <dbReference type="HAMAP-Rule" id="MF_03027"/>
    </source>
</evidence>
<name>A0A6G1S9F0_9ACAR</name>
<dbReference type="PROSITE" id="PS50294">
    <property type="entry name" value="WD_REPEATS_REGION"/>
    <property type="match status" value="1"/>
</dbReference>
<proteinExistence type="inferred from homology"/>
<organism evidence="10">
    <name type="scientific">Aceria tosichella</name>
    <name type="common">wheat curl mite</name>
    <dbReference type="NCBI Taxonomy" id="561515"/>
    <lineage>
        <taxon>Eukaryota</taxon>
        <taxon>Metazoa</taxon>
        <taxon>Ecdysozoa</taxon>
        <taxon>Arthropoda</taxon>
        <taxon>Chelicerata</taxon>
        <taxon>Arachnida</taxon>
        <taxon>Acari</taxon>
        <taxon>Acariformes</taxon>
        <taxon>Trombidiformes</taxon>
        <taxon>Prostigmata</taxon>
        <taxon>Eupodina</taxon>
        <taxon>Eriophyoidea</taxon>
        <taxon>Eriophyidae</taxon>
        <taxon>Eriophyinae</taxon>
        <taxon>Aceriini</taxon>
        <taxon>Aceria</taxon>
    </lineage>
</organism>
<dbReference type="InterPro" id="IPR028598">
    <property type="entry name" value="BOP1/Erb1"/>
</dbReference>
<feature type="compositionally biased region" description="Acidic residues" evidence="8">
    <location>
        <begin position="398"/>
        <end position="408"/>
    </location>
</feature>
<sequence>MPQQLDEIEQRVLDRELKAQEEAKKARKAREAGDDPEMANIINDFVAQCDDPNYFRTVYDKITGQKVVLTDEDLDVINRIRKAIYPDPNYDPYEPYVDFFSNEVSIHPVMNRPEPKAAFVPSLSEKRALTKLVAFIKSGRLKPYKPKKKDRDPYKFSSDLWLKEGDINDRRHRAHIPAPKMQLPGHAESYNPPPEYLLTADDVKKWESQTEEEREHFFLPQRFSSLRTVPFYNNTIRERFERCLELYMCPRQRIRRAKVDPESLIPKLPRPKDLQPFPSIQSIIYKGHTNIVHSVSVEPQGQFMVSGSEDCTVKFWEVLNGRCWRTIKFDSPVRMVSYCPNASLSLVAAVTTKNVYLLNTQLGDSGIVKDTDILFDMIEQQLVATNGKVSQNGKSSDASDEEEEEDDSEVKSKPAHRTNQPITWEVNNDKDSNGLYNEGVRLRLQVQKTVDQFIWHPRGDYFAIVMPEARSLSLVVAHLARHQSQYIFKKGKHLVQRVAFHPKKPRVFAADDRDVIIYDLAKKEILKKLTTGLKSTSCIAVHPGGDNLLLGSFDPRLVWFDTDLSVKPYKIMRYHTQAIRKACFHKKYPLFASCSDDAHVIVSHGMVYDDLTENALIVPLKILHGHEHCAALAVTDCEFHHSQPWIFSSGADKTVRLYT</sequence>